<dbReference type="EMBL" id="MLFT02000007">
    <property type="protein sequence ID" value="PHT42413.1"/>
    <property type="molecule type" value="Genomic_DNA"/>
</dbReference>
<reference evidence="3" key="2">
    <citation type="journal article" date="2017" name="J. Anim. Genet.">
        <title>Multiple reference genome sequences of hot pepper reveal the massive evolution of plant disease resistance genes by retroduplication.</title>
        <authorList>
            <person name="Kim S."/>
            <person name="Park J."/>
            <person name="Yeom S.-I."/>
            <person name="Kim Y.-M."/>
            <person name="Seo E."/>
            <person name="Kim K.-T."/>
            <person name="Kim M.-S."/>
            <person name="Lee J.M."/>
            <person name="Cheong K."/>
            <person name="Shin H.-S."/>
            <person name="Kim S.-B."/>
            <person name="Han K."/>
            <person name="Lee J."/>
            <person name="Park M."/>
            <person name="Lee H.-A."/>
            <person name="Lee H.-Y."/>
            <person name="Lee Y."/>
            <person name="Oh S."/>
            <person name="Lee J.H."/>
            <person name="Choi E."/>
            <person name="Choi E."/>
            <person name="Lee S.E."/>
            <person name="Jeon J."/>
            <person name="Kim H."/>
            <person name="Choi G."/>
            <person name="Song H."/>
            <person name="Lee J."/>
            <person name="Lee S.-C."/>
            <person name="Kwon J.-K."/>
            <person name="Lee H.-Y."/>
            <person name="Koo N."/>
            <person name="Hong Y."/>
            <person name="Kim R.W."/>
            <person name="Kang W.-H."/>
            <person name="Huh J.H."/>
            <person name="Kang B.-C."/>
            <person name="Yang T.-J."/>
            <person name="Lee Y.-H."/>
            <person name="Bennetzen J.L."/>
            <person name="Choi D."/>
        </authorList>
    </citation>
    <scope>NUCLEOTIDE SEQUENCE [LARGE SCALE GENOMIC DNA]</scope>
    <source>
        <strain evidence="3">cv. PBC81</strain>
    </source>
</reference>
<keyword evidence="3" id="KW-1185">Reference proteome</keyword>
<evidence type="ECO:0000256" key="1">
    <source>
        <dbReference type="SAM" id="Phobius"/>
    </source>
</evidence>
<dbReference type="PANTHER" id="PTHR35121:SF2">
    <property type="entry name" value="SWIM-TYPE DOMAIN-CONTAINING PROTEIN"/>
    <property type="match status" value="1"/>
</dbReference>
<keyword evidence="1" id="KW-0472">Membrane</keyword>
<name>A0A2G2WAY0_CAPBA</name>
<gene>
    <name evidence="2" type="ORF">CQW23_16438</name>
</gene>
<dbReference type="AlphaFoldDB" id="A0A2G2WAY0"/>
<keyword evidence="1" id="KW-1133">Transmembrane helix</keyword>
<proteinExistence type="predicted"/>
<dbReference type="PANTHER" id="PTHR35121">
    <property type="entry name" value="HOMEODOMAIN PROTEIN 8, PUTATIVE-RELATED"/>
    <property type="match status" value="1"/>
</dbReference>
<comment type="caution">
    <text evidence="2">The sequence shown here is derived from an EMBL/GenBank/DDBJ whole genome shotgun (WGS) entry which is preliminary data.</text>
</comment>
<evidence type="ECO:0000313" key="3">
    <source>
        <dbReference type="Proteomes" id="UP000224567"/>
    </source>
</evidence>
<dbReference type="OrthoDB" id="1696465at2759"/>
<evidence type="ECO:0000313" key="2">
    <source>
        <dbReference type="EMBL" id="PHT42413.1"/>
    </source>
</evidence>
<dbReference type="Proteomes" id="UP000224567">
    <property type="component" value="Unassembled WGS sequence"/>
</dbReference>
<sequence length="411" mass="45338">MATGAAGADGIFRGIFDGCISGHDTGIQRRPYHKNCTCELHKSKGNCSHSSRCANISYKIRRSWSESCLSSSAGSSSPATGGKKNLVRSNTGSGYEESCLALTANISTARYSWWEQEFGRFQYGRVFNVANKDEFGSDYNGILGLGLGMESVVTHLGWRFSFCIDHMNDSNYPYNNLVIDEEARIKMELFGAAAITRKIISEGGLIVVDGAIGGGSGATVGANDAPLTIFKAKHYEYDHIGYTDFASPSEYSAYKCQDCRAKHDVVINAINVLTASVKELTSKRGLIPSKRILFSSAPLEIRAKRRGRVISRALSGIQKSEIATPLSACCTEQRTMSKGEQHKLKKKLGGYDYFDWYEERHPSQENRVVWGLLNKVKASEEKQNRARRYYIIAVIATGLVLLGTWILKPNC</sequence>
<keyword evidence="1" id="KW-0812">Transmembrane</keyword>
<evidence type="ECO:0008006" key="4">
    <source>
        <dbReference type="Google" id="ProtNLM"/>
    </source>
</evidence>
<reference evidence="2 3" key="1">
    <citation type="journal article" date="2017" name="Genome Biol.">
        <title>New reference genome sequences of hot pepper reveal the massive evolution of plant disease-resistance genes by retroduplication.</title>
        <authorList>
            <person name="Kim S."/>
            <person name="Park J."/>
            <person name="Yeom S.I."/>
            <person name="Kim Y.M."/>
            <person name="Seo E."/>
            <person name="Kim K.T."/>
            <person name="Kim M.S."/>
            <person name="Lee J.M."/>
            <person name="Cheong K."/>
            <person name="Shin H.S."/>
            <person name="Kim S.B."/>
            <person name="Han K."/>
            <person name="Lee J."/>
            <person name="Park M."/>
            <person name="Lee H.A."/>
            <person name="Lee H.Y."/>
            <person name="Lee Y."/>
            <person name="Oh S."/>
            <person name="Lee J.H."/>
            <person name="Choi E."/>
            <person name="Choi E."/>
            <person name="Lee S.E."/>
            <person name="Jeon J."/>
            <person name="Kim H."/>
            <person name="Choi G."/>
            <person name="Song H."/>
            <person name="Lee J."/>
            <person name="Lee S.C."/>
            <person name="Kwon J.K."/>
            <person name="Lee H.Y."/>
            <person name="Koo N."/>
            <person name="Hong Y."/>
            <person name="Kim R.W."/>
            <person name="Kang W.H."/>
            <person name="Huh J.H."/>
            <person name="Kang B.C."/>
            <person name="Yang T.J."/>
            <person name="Lee Y.H."/>
            <person name="Bennetzen J.L."/>
            <person name="Choi D."/>
        </authorList>
    </citation>
    <scope>NUCLEOTIDE SEQUENCE [LARGE SCALE GENOMIC DNA]</scope>
    <source>
        <strain evidence="3">cv. PBC81</strain>
    </source>
</reference>
<protein>
    <recommendedName>
        <fullName evidence="4">Xylanase inhibitor N-terminal domain-containing protein</fullName>
    </recommendedName>
</protein>
<accession>A0A2G2WAY0</accession>
<feature type="transmembrane region" description="Helical" evidence="1">
    <location>
        <begin position="389"/>
        <end position="407"/>
    </location>
</feature>
<organism evidence="2 3">
    <name type="scientific">Capsicum baccatum</name>
    <name type="common">Peruvian pepper</name>
    <dbReference type="NCBI Taxonomy" id="33114"/>
    <lineage>
        <taxon>Eukaryota</taxon>
        <taxon>Viridiplantae</taxon>
        <taxon>Streptophyta</taxon>
        <taxon>Embryophyta</taxon>
        <taxon>Tracheophyta</taxon>
        <taxon>Spermatophyta</taxon>
        <taxon>Magnoliopsida</taxon>
        <taxon>eudicotyledons</taxon>
        <taxon>Gunneridae</taxon>
        <taxon>Pentapetalae</taxon>
        <taxon>asterids</taxon>
        <taxon>lamiids</taxon>
        <taxon>Solanales</taxon>
        <taxon>Solanaceae</taxon>
        <taxon>Solanoideae</taxon>
        <taxon>Capsiceae</taxon>
        <taxon>Capsicum</taxon>
    </lineage>
</organism>